<dbReference type="OrthoDB" id="191139at2759"/>
<reference evidence="4 5" key="1">
    <citation type="submission" date="2015-08" db="EMBL/GenBank/DDBJ databases">
        <title>Genome sequencing of Penicillium nordicum.</title>
        <authorList>
            <person name="Nguyen H.D."/>
            <person name="Seifert K.A."/>
        </authorList>
    </citation>
    <scope>NUCLEOTIDE SEQUENCE [LARGE SCALE GENOMIC DNA]</scope>
    <source>
        <strain evidence="4 5">DAOMC 185683</strain>
    </source>
</reference>
<dbReference type="InterPro" id="IPR036291">
    <property type="entry name" value="NAD(P)-bd_dom_sf"/>
</dbReference>
<protein>
    <recommendedName>
        <fullName evidence="6">Ketoreductase (KR) domain-containing protein</fullName>
    </recommendedName>
</protein>
<dbReference type="InterPro" id="IPR002347">
    <property type="entry name" value="SDR_fam"/>
</dbReference>
<dbReference type="Pfam" id="PF00106">
    <property type="entry name" value="adh_short"/>
    <property type="match status" value="1"/>
</dbReference>
<sequence length="115" mass="11990">MSSLSSYAAAHLDPQGAGDARPTALQIIQDEGAEGKLAGKVIIITRAISGISVETARALSVTGATLFLLARNRSEAEKNLTRILEPGRVSLINLDLDSFTSIRAGAKEILATSKG</sequence>
<evidence type="ECO:0000256" key="1">
    <source>
        <dbReference type="ARBA" id="ARBA00006484"/>
    </source>
</evidence>
<name>A0A0M8P3X3_9EURO</name>
<dbReference type="SUPFAM" id="SSF51735">
    <property type="entry name" value="NAD(P)-binding Rossmann-fold domains"/>
    <property type="match status" value="1"/>
</dbReference>
<comment type="similarity">
    <text evidence="1">Belongs to the short-chain dehydrogenases/reductases (SDR) family.</text>
</comment>
<keyword evidence="5" id="KW-1185">Reference proteome</keyword>
<evidence type="ECO:0000313" key="4">
    <source>
        <dbReference type="EMBL" id="KOS40161.1"/>
    </source>
</evidence>
<dbReference type="AlphaFoldDB" id="A0A0M8P3X3"/>
<evidence type="ECO:0000256" key="2">
    <source>
        <dbReference type="ARBA" id="ARBA00022857"/>
    </source>
</evidence>
<dbReference type="GO" id="GO:0016491">
    <property type="term" value="F:oxidoreductase activity"/>
    <property type="evidence" value="ECO:0007669"/>
    <property type="project" value="UniProtKB-KW"/>
</dbReference>
<keyword evidence="2" id="KW-0521">NADP</keyword>
<accession>A0A0M8P3X3</accession>
<organism evidence="4 5">
    <name type="scientific">Penicillium nordicum</name>
    <dbReference type="NCBI Taxonomy" id="229535"/>
    <lineage>
        <taxon>Eukaryota</taxon>
        <taxon>Fungi</taxon>
        <taxon>Dikarya</taxon>
        <taxon>Ascomycota</taxon>
        <taxon>Pezizomycotina</taxon>
        <taxon>Eurotiomycetes</taxon>
        <taxon>Eurotiomycetidae</taxon>
        <taxon>Eurotiales</taxon>
        <taxon>Aspergillaceae</taxon>
        <taxon>Penicillium</taxon>
    </lineage>
</organism>
<dbReference type="STRING" id="229535.A0A0M8P3X3"/>
<evidence type="ECO:0000256" key="3">
    <source>
        <dbReference type="ARBA" id="ARBA00023002"/>
    </source>
</evidence>
<dbReference type="Proteomes" id="UP000037696">
    <property type="component" value="Unassembled WGS sequence"/>
</dbReference>
<comment type="caution">
    <text evidence="4">The sequence shown here is derived from an EMBL/GenBank/DDBJ whole genome shotgun (WGS) entry which is preliminary data.</text>
</comment>
<evidence type="ECO:0000313" key="5">
    <source>
        <dbReference type="Proteomes" id="UP000037696"/>
    </source>
</evidence>
<dbReference type="PANTHER" id="PTHR24320:SF272">
    <property type="entry name" value="NAD(P)-BINDING ROSSMANN-FOLD SUPERFAMILY PROTEIN"/>
    <property type="match status" value="1"/>
</dbReference>
<dbReference type="PANTHER" id="PTHR24320">
    <property type="entry name" value="RETINOL DEHYDROGENASE"/>
    <property type="match status" value="1"/>
</dbReference>
<proteinExistence type="inferred from homology"/>
<dbReference type="Gene3D" id="3.40.50.720">
    <property type="entry name" value="NAD(P)-binding Rossmann-like Domain"/>
    <property type="match status" value="1"/>
</dbReference>
<dbReference type="EMBL" id="LHQQ01000174">
    <property type="protein sequence ID" value="KOS40161.1"/>
    <property type="molecule type" value="Genomic_DNA"/>
</dbReference>
<keyword evidence="3" id="KW-0560">Oxidoreductase</keyword>
<gene>
    <name evidence="4" type="ORF">ACN38_g8966</name>
</gene>
<evidence type="ECO:0008006" key="6">
    <source>
        <dbReference type="Google" id="ProtNLM"/>
    </source>
</evidence>